<dbReference type="InterPro" id="IPR050625">
    <property type="entry name" value="ParA/MinD_ATPase"/>
</dbReference>
<dbReference type="PANTHER" id="PTHR43384:SF14">
    <property type="entry name" value="ESX-1 SECRETION-ASSOCIATED PROTEIN ESPI"/>
    <property type="match status" value="1"/>
</dbReference>
<protein>
    <submittedName>
        <fullName evidence="3">Cellulose synthase operon protein YhjQ/BcsQ</fullName>
    </submittedName>
</protein>
<name>A0ABV9Y863_9PSEU</name>
<dbReference type="InterPro" id="IPR002586">
    <property type="entry name" value="CobQ/CobB/MinD/ParA_Nub-bd_dom"/>
</dbReference>
<proteinExistence type="predicted"/>
<dbReference type="Gene3D" id="3.40.50.300">
    <property type="entry name" value="P-loop containing nucleotide triphosphate hydrolases"/>
    <property type="match status" value="1"/>
</dbReference>
<sequence>MRWRAVPVPPLDPESVAGRRRAGEPAHRRVARSVRRVFASSSAEVHELAELIAAVQQPITTGRRIAVTGVRGGAGKTTVAALIGRVFARRRADRVLAVDADPEVGSLAWRLGTPTGHPVTVLARRLLAGEVLGMADLEPLLGAAGPGLWSVPAPVRPGPAADAVSAAREVGRSLSRHFGVTVLDCGHGMVLPAPVLVEAHAVVVAAPATLDGVRSTRVVLDRLHAAPGVVDLGRVVVVLSSLNDRSEGVDLDRARRAVGVLGVPVVHLGFDRHLAGGGVVDVRRLAEPTVVSATRVAALALKRARPL</sequence>
<evidence type="ECO:0000259" key="2">
    <source>
        <dbReference type="Pfam" id="PF01656"/>
    </source>
</evidence>
<feature type="domain" description="CobQ/CobB/MinD/ParA nucleotide binding" evidence="2">
    <location>
        <begin position="65"/>
        <end position="104"/>
    </location>
</feature>
<feature type="region of interest" description="Disordered" evidence="1">
    <location>
        <begin position="1"/>
        <end position="26"/>
    </location>
</feature>
<gene>
    <name evidence="3" type="ORF">ACFPFM_33040</name>
</gene>
<evidence type="ECO:0000313" key="3">
    <source>
        <dbReference type="EMBL" id="MFC5058564.1"/>
    </source>
</evidence>
<dbReference type="RefSeq" id="WP_344038958.1">
    <property type="nucleotide sequence ID" value="NZ_BAAAKE010000013.1"/>
</dbReference>
<keyword evidence="4" id="KW-1185">Reference proteome</keyword>
<dbReference type="PANTHER" id="PTHR43384">
    <property type="entry name" value="SEPTUM SITE-DETERMINING PROTEIN MIND HOMOLOG, CHLOROPLASTIC-RELATED"/>
    <property type="match status" value="1"/>
</dbReference>
<dbReference type="EMBL" id="JBHSJB010000033">
    <property type="protein sequence ID" value="MFC5058564.1"/>
    <property type="molecule type" value="Genomic_DNA"/>
</dbReference>
<dbReference type="InterPro" id="IPR027417">
    <property type="entry name" value="P-loop_NTPase"/>
</dbReference>
<reference evidence="4" key="1">
    <citation type="journal article" date="2019" name="Int. J. Syst. Evol. Microbiol.">
        <title>The Global Catalogue of Microorganisms (GCM) 10K type strain sequencing project: providing services to taxonomists for standard genome sequencing and annotation.</title>
        <authorList>
            <consortium name="The Broad Institute Genomics Platform"/>
            <consortium name="The Broad Institute Genome Sequencing Center for Infectious Disease"/>
            <person name="Wu L."/>
            <person name="Ma J."/>
        </authorList>
    </citation>
    <scope>NUCLEOTIDE SEQUENCE [LARGE SCALE GENOMIC DNA]</scope>
    <source>
        <strain evidence="4">KCTC 12848</strain>
    </source>
</reference>
<evidence type="ECO:0000256" key="1">
    <source>
        <dbReference type="SAM" id="MobiDB-lite"/>
    </source>
</evidence>
<evidence type="ECO:0000313" key="4">
    <source>
        <dbReference type="Proteomes" id="UP001595833"/>
    </source>
</evidence>
<organism evidence="3 4">
    <name type="scientific">Saccharothrix xinjiangensis</name>
    <dbReference type="NCBI Taxonomy" id="204798"/>
    <lineage>
        <taxon>Bacteria</taxon>
        <taxon>Bacillati</taxon>
        <taxon>Actinomycetota</taxon>
        <taxon>Actinomycetes</taxon>
        <taxon>Pseudonocardiales</taxon>
        <taxon>Pseudonocardiaceae</taxon>
        <taxon>Saccharothrix</taxon>
    </lineage>
</organism>
<dbReference type="SUPFAM" id="SSF52540">
    <property type="entry name" value="P-loop containing nucleoside triphosphate hydrolases"/>
    <property type="match status" value="1"/>
</dbReference>
<comment type="caution">
    <text evidence="3">The sequence shown here is derived from an EMBL/GenBank/DDBJ whole genome shotgun (WGS) entry which is preliminary data.</text>
</comment>
<accession>A0ABV9Y863</accession>
<dbReference type="Pfam" id="PF01656">
    <property type="entry name" value="CbiA"/>
    <property type="match status" value="1"/>
</dbReference>
<dbReference type="Proteomes" id="UP001595833">
    <property type="component" value="Unassembled WGS sequence"/>
</dbReference>